<feature type="chain" id="PRO_5012866284" evidence="1">
    <location>
        <begin position="26"/>
        <end position="697"/>
    </location>
</feature>
<keyword evidence="1" id="KW-0732">Signal</keyword>
<dbReference type="Proteomes" id="UP000186309">
    <property type="component" value="Plasmid PALBO1"/>
</dbReference>
<accession>A0A1U7CZ98</accession>
<keyword evidence="2" id="KW-0614">Plasmid</keyword>
<gene>
    <name evidence="2" type="ORF">BSF38_10038</name>
</gene>
<feature type="signal peptide" evidence="1">
    <location>
        <begin position="1"/>
        <end position="25"/>
    </location>
</feature>
<name>A0A1U7CZ98_9BACT</name>
<dbReference type="KEGG" id="pbor:BSF38_10038"/>
<sequence length="697" mass="75745">MRAAGRRARLVLGGISLAVLSTFTAAGGEPSPVEEAGFRFPTIPADHKHASALLANAMNYLGPENRIMDSESGYPFEGWNQEPARGIYLRSFTQLTAIGQGMEILANIAAGVCDNPYLSREEALTRLSHQTKSLLQDQVDPRLSSDGLLGNFLDLATGKRLGPLTSDVEKAKVVATFGAEKGDALWKALAAKGWIVPRHGDDGEAAVQRSTKFGWDHFDGELTPYRDNDSKQKIMDLLDQRVVMVVFVDNANLSSSVARSIGALLRPAVKDNPEAVELRRKLECFLDAQRDGYAKLYDPAAGQFYFGRDATKGRLFGWTDLQGKWVTGHVDYLVNEFRGPATFVALRFGLPIDAVKNLGFKIKPYKTSDGRVLHVLAPWEGSAFQALGFELALTEMSRPSWRKLLEDFVDVEIDYSTRYKLPGFLSESYSGQGDQYTGSIGVPDVTVSPNPRITDAPSLYTLGAAYSVAPTKVEDFLAANWPAISRLLTDHGPWEGFNTTRQEVILFQTSAHTFSLILGLLGTASDHMKTYLDSKAIGAQLEAVFQPGFEVDMFSDRATVFAWDDKPNPVQTRRDESGFHVASPSMANLGIAFVATEPKGVNLSGGTLALRYRGGAKSIPVVVALKPMPSEPPRAGLIPTEIYTTLAASEGDGEVQIVLPATPGLSQIKEVVVTFGPESKGKPLDLTITGLKITPRS</sequence>
<evidence type="ECO:0000313" key="3">
    <source>
        <dbReference type="Proteomes" id="UP000186309"/>
    </source>
</evidence>
<protein>
    <submittedName>
        <fullName evidence="2">Uncharacterized protein</fullName>
    </submittedName>
</protein>
<dbReference type="AlphaFoldDB" id="A0A1U7CZ98"/>
<dbReference type="EMBL" id="CP019083">
    <property type="protein sequence ID" value="APW64255.1"/>
    <property type="molecule type" value="Genomic_DNA"/>
</dbReference>
<geneLocation type="plasmid" evidence="3">
    <name>palbo1</name>
</geneLocation>
<organism evidence="2 3">
    <name type="scientific">Paludisphaera borealis</name>
    <dbReference type="NCBI Taxonomy" id="1387353"/>
    <lineage>
        <taxon>Bacteria</taxon>
        <taxon>Pseudomonadati</taxon>
        <taxon>Planctomycetota</taxon>
        <taxon>Planctomycetia</taxon>
        <taxon>Isosphaerales</taxon>
        <taxon>Isosphaeraceae</taxon>
        <taxon>Paludisphaera</taxon>
    </lineage>
</organism>
<evidence type="ECO:0000256" key="1">
    <source>
        <dbReference type="SAM" id="SignalP"/>
    </source>
</evidence>
<proteinExistence type="predicted"/>
<evidence type="ECO:0000313" key="2">
    <source>
        <dbReference type="EMBL" id="APW64255.1"/>
    </source>
</evidence>
<reference evidence="2 3" key="1">
    <citation type="submission" date="2016-12" db="EMBL/GenBank/DDBJ databases">
        <title>Comparative genomics of four Isosphaeraceae planctomycetes: a common pool of plasmids and glycoside hydrolase genes.</title>
        <authorList>
            <person name="Ivanova A."/>
        </authorList>
    </citation>
    <scope>NUCLEOTIDE SEQUENCE [LARGE SCALE GENOMIC DNA]</scope>
    <source>
        <strain evidence="2 3">PX4</strain>
        <plasmid evidence="3">palbo1</plasmid>
    </source>
</reference>
<keyword evidence="3" id="KW-1185">Reference proteome</keyword>